<feature type="transmembrane region" description="Helical" evidence="7">
    <location>
        <begin position="475"/>
        <end position="498"/>
    </location>
</feature>
<dbReference type="AlphaFoldDB" id="A0A5N6ZNU8"/>
<dbReference type="Proteomes" id="UP000326268">
    <property type="component" value="Unassembled WGS sequence"/>
</dbReference>
<dbReference type="OrthoDB" id="2985014at2759"/>
<evidence type="ECO:0000256" key="7">
    <source>
        <dbReference type="SAM" id="Phobius"/>
    </source>
</evidence>
<dbReference type="Pfam" id="PF07690">
    <property type="entry name" value="MFS_1"/>
    <property type="match status" value="1"/>
</dbReference>
<reference evidence="9 10" key="1">
    <citation type="submission" date="2019-04" db="EMBL/GenBank/DDBJ databases">
        <title>Friends and foes A comparative genomics studyof 23 Aspergillus species from section Flavi.</title>
        <authorList>
            <consortium name="DOE Joint Genome Institute"/>
            <person name="Kjaerbolling I."/>
            <person name="Vesth T."/>
            <person name="Frisvad J.C."/>
            <person name="Nybo J.L."/>
            <person name="Theobald S."/>
            <person name="Kildgaard S."/>
            <person name="Isbrandt T."/>
            <person name="Kuo A."/>
            <person name="Sato A."/>
            <person name="Lyhne E.K."/>
            <person name="Kogle M.E."/>
            <person name="Wiebenga A."/>
            <person name="Kun R.S."/>
            <person name="Lubbers R.J."/>
            <person name="Makela M.R."/>
            <person name="Barry K."/>
            <person name="Chovatia M."/>
            <person name="Clum A."/>
            <person name="Daum C."/>
            <person name="Haridas S."/>
            <person name="He G."/>
            <person name="LaButti K."/>
            <person name="Lipzen A."/>
            <person name="Mondo S."/>
            <person name="Riley R."/>
            <person name="Salamov A."/>
            <person name="Simmons B.A."/>
            <person name="Magnuson J.K."/>
            <person name="Henrissat B."/>
            <person name="Mortensen U.H."/>
            <person name="Larsen T.O."/>
            <person name="Devries R.P."/>
            <person name="Grigoriev I.V."/>
            <person name="Machida M."/>
            <person name="Baker S.E."/>
            <person name="Andersen M.R."/>
        </authorList>
    </citation>
    <scope>NUCLEOTIDE SEQUENCE [LARGE SCALE GENOMIC DNA]</scope>
    <source>
        <strain evidence="9 10">CBS 763.97</strain>
    </source>
</reference>
<comment type="subcellular location">
    <subcellularLocation>
        <location evidence="1">Membrane</location>
        <topology evidence="1">Multi-pass membrane protein</topology>
    </subcellularLocation>
</comment>
<feature type="transmembrane region" description="Helical" evidence="7">
    <location>
        <begin position="217"/>
        <end position="237"/>
    </location>
</feature>
<keyword evidence="2" id="KW-0813">Transport</keyword>
<dbReference type="GO" id="GO:0022857">
    <property type="term" value="F:transmembrane transporter activity"/>
    <property type="evidence" value="ECO:0007669"/>
    <property type="project" value="InterPro"/>
</dbReference>
<evidence type="ECO:0000256" key="4">
    <source>
        <dbReference type="ARBA" id="ARBA00022989"/>
    </source>
</evidence>
<evidence type="ECO:0000313" key="9">
    <source>
        <dbReference type="EMBL" id="KAE8358893.1"/>
    </source>
</evidence>
<dbReference type="PANTHER" id="PTHR43791:SF32">
    <property type="entry name" value="MAJOR FACILITATOR SUPERFAMILY (MFS) PROFILE DOMAIN-CONTAINING PROTEIN"/>
    <property type="match status" value="1"/>
</dbReference>
<keyword evidence="4 7" id="KW-1133">Transmembrane helix</keyword>
<evidence type="ECO:0000256" key="2">
    <source>
        <dbReference type="ARBA" id="ARBA00022448"/>
    </source>
</evidence>
<gene>
    <name evidence="9" type="ORF">BDV27DRAFT_168989</name>
</gene>
<feature type="domain" description="Major facilitator superfamily (MFS) profile" evidence="8">
    <location>
        <begin position="56"/>
        <end position="510"/>
    </location>
</feature>
<evidence type="ECO:0000259" key="8">
    <source>
        <dbReference type="PROSITE" id="PS50850"/>
    </source>
</evidence>
<dbReference type="GO" id="GO:0016020">
    <property type="term" value="C:membrane"/>
    <property type="evidence" value="ECO:0007669"/>
    <property type="project" value="UniProtKB-SubCell"/>
</dbReference>
<evidence type="ECO:0000256" key="5">
    <source>
        <dbReference type="ARBA" id="ARBA00023136"/>
    </source>
</evidence>
<protein>
    <submittedName>
        <fullName evidence="9">Major facilitator superfamily domain-containing protein</fullName>
    </submittedName>
</protein>
<dbReference type="InterPro" id="IPR011701">
    <property type="entry name" value="MFS"/>
</dbReference>
<dbReference type="RefSeq" id="XP_031921974.1">
    <property type="nucleotide sequence ID" value="XM_032074912.1"/>
</dbReference>
<evidence type="ECO:0000256" key="6">
    <source>
        <dbReference type="SAM" id="MobiDB-lite"/>
    </source>
</evidence>
<evidence type="ECO:0000313" key="10">
    <source>
        <dbReference type="Proteomes" id="UP000326268"/>
    </source>
</evidence>
<feature type="transmembrane region" description="Helical" evidence="7">
    <location>
        <begin position="122"/>
        <end position="141"/>
    </location>
</feature>
<organism evidence="9 10">
    <name type="scientific">Aspergillus caelatus</name>
    <dbReference type="NCBI Taxonomy" id="61420"/>
    <lineage>
        <taxon>Eukaryota</taxon>
        <taxon>Fungi</taxon>
        <taxon>Dikarya</taxon>
        <taxon>Ascomycota</taxon>
        <taxon>Pezizomycotina</taxon>
        <taxon>Eurotiomycetes</taxon>
        <taxon>Eurotiomycetidae</taxon>
        <taxon>Eurotiales</taxon>
        <taxon>Aspergillaceae</taxon>
        <taxon>Aspergillus</taxon>
        <taxon>Aspergillus subgen. Circumdati</taxon>
    </lineage>
</organism>
<sequence length="510" mass="56057">MMSLPDQHSSLDNDLPSEKKIITEVSTDQESSDEEIIKDWDDKEENALRRKIDFILLPILGLAFFALQVDRGNISAALTSTITEDLGITTNQINIGTQLLSAGIVITEIPSNIVLQRIGPQVWLSIQLFAWGLVATFQAFVQSYPAYLVTRLLLGLLEGGFIPGALYYLSTWYKKGETSFRTTLFFFGQMFAAATSSLISAGLLTLDGKCGLSGWQWIFLIEGLITILAGIIFTLLVPPKAGNGYALIGLKRWSYFTPRESHIIRNRVLLDDPHKARGHIKITAKDIWNTVRQPTTLQHFFVTLVAMSGFQGLTQYTPSMIKSFGFSAVRANALASVPIYCSMVWCLGLSYLADRTGHRGPFVLLSITWNVISYACLRVMPYSSSSWHKYGVIAVANVTYASMQYVHFPAPFPCPGFSQGQPNSVLNIGWLSVYCKTPQERSVSMALIVMAANCAGISGSQIFRTSDQPRYLHGLTAICVLAGASWVLAAALGVQYYLKRSKAGGIGGRA</sequence>
<feature type="transmembrane region" description="Helical" evidence="7">
    <location>
        <begin position="359"/>
        <end position="377"/>
    </location>
</feature>
<name>A0A5N6ZNU8_9EURO</name>
<dbReference type="EMBL" id="ML737861">
    <property type="protein sequence ID" value="KAE8358893.1"/>
    <property type="molecule type" value="Genomic_DNA"/>
</dbReference>
<dbReference type="SUPFAM" id="SSF103473">
    <property type="entry name" value="MFS general substrate transporter"/>
    <property type="match status" value="1"/>
</dbReference>
<feature type="compositionally biased region" description="Polar residues" evidence="6">
    <location>
        <begin position="1"/>
        <end position="12"/>
    </location>
</feature>
<feature type="region of interest" description="Disordered" evidence="6">
    <location>
        <begin position="1"/>
        <end position="38"/>
    </location>
</feature>
<dbReference type="Gene3D" id="1.20.1250.20">
    <property type="entry name" value="MFS general substrate transporter like domains"/>
    <property type="match status" value="1"/>
</dbReference>
<accession>A0A5N6ZNU8</accession>
<feature type="transmembrane region" description="Helical" evidence="7">
    <location>
        <begin position="148"/>
        <end position="169"/>
    </location>
</feature>
<dbReference type="InterPro" id="IPR020846">
    <property type="entry name" value="MFS_dom"/>
</dbReference>
<dbReference type="GeneID" id="43659358"/>
<feature type="transmembrane region" description="Helical" evidence="7">
    <location>
        <begin position="296"/>
        <end position="313"/>
    </location>
</feature>
<dbReference type="InterPro" id="IPR036259">
    <property type="entry name" value="MFS_trans_sf"/>
</dbReference>
<feature type="transmembrane region" description="Helical" evidence="7">
    <location>
        <begin position="184"/>
        <end position="205"/>
    </location>
</feature>
<proteinExistence type="predicted"/>
<feature type="transmembrane region" description="Helical" evidence="7">
    <location>
        <begin position="333"/>
        <end position="353"/>
    </location>
</feature>
<dbReference type="PANTHER" id="PTHR43791">
    <property type="entry name" value="PERMEASE-RELATED"/>
    <property type="match status" value="1"/>
</dbReference>
<dbReference type="PROSITE" id="PS50850">
    <property type="entry name" value="MFS"/>
    <property type="match status" value="1"/>
</dbReference>
<keyword evidence="5 7" id="KW-0472">Membrane</keyword>
<keyword evidence="10" id="KW-1185">Reference proteome</keyword>
<evidence type="ECO:0000256" key="1">
    <source>
        <dbReference type="ARBA" id="ARBA00004141"/>
    </source>
</evidence>
<evidence type="ECO:0000256" key="3">
    <source>
        <dbReference type="ARBA" id="ARBA00022692"/>
    </source>
</evidence>
<feature type="transmembrane region" description="Helical" evidence="7">
    <location>
        <begin position="52"/>
        <end position="69"/>
    </location>
</feature>
<keyword evidence="3 7" id="KW-0812">Transmembrane</keyword>